<dbReference type="EMBL" id="AEPY01000011">
    <property type="protein sequence ID" value="EFU79630.1"/>
    <property type="molecule type" value="Genomic_DNA"/>
</dbReference>
<dbReference type="Proteomes" id="UP000005573">
    <property type="component" value="Unassembled WGS sequence"/>
</dbReference>
<name>E6M100_9ACTO</name>
<dbReference type="HOGENOM" id="CLU_1545896_0_0_11"/>
<proteinExistence type="predicted"/>
<gene>
    <name evidence="1" type="ORF">HMPREF0388_1733</name>
</gene>
<accession>E6M100</accession>
<sequence length="173" mass="19353">MGWTEKIGRLRERELPTVEVRVVTDRGLERQVTEAREALESARGVAWSGYDTEEQVEACPAVVEARDAVARAEEALKASALTFRFKTLPADVMETLRFEAFAGTDDQEERFVNLTKRIMVAAYIPEGDGDEMTLETVDQLAQVLTDGEWKSLQSAVLSNSQNNNLTWEIVGKD</sequence>
<organism evidence="1 2">
    <name type="scientific">Mobiluncus curtisii ATCC 51333</name>
    <dbReference type="NCBI Taxonomy" id="887326"/>
    <lineage>
        <taxon>Bacteria</taxon>
        <taxon>Bacillati</taxon>
        <taxon>Actinomycetota</taxon>
        <taxon>Actinomycetes</taxon>
        <taxon>Actinomycetales</taxon>
        <taxon>Actinomycetaceae</taxon>
        <taxon>Mobiluncus</taxon>
    </lineage>
</organism>
<evidence type="ECO:0000313" key="1">
    <source>
        <dbReference type="EMBL" id="EFU79630.1"/>
    </source>
</evidence>
<dbReference type="RefSeq" id="WP_004010107.1">
    <property type="nucleotide sequence ID" value="NZ_GL622340.1"/>
</dbReference>
<dbReference type="AlphaFoldDB" id="E6M100"/>
<evidence type="ECO:0000313" key="2">
    <source>
        <dbReference type="Proteomes" id="UP000005573"/>
    </source>
</evidence>
<protein>
    <submittedName>
        <fullName evidence="1">Uncharacterized protein</fullName>
    </submittedName>
</protein>
<reference evidence="1 2" key="1">
    <citation type="submission" date="2010-12" db="EMBL/GenBank/DDBJ databases">
        <authorList>
            <person name="Muzny D."/>
            <person name="Qin X."/>
            <person name="Deng J."/>
            <person name="Jiang H."/>
            <person name="Liu Y."/>
            <person name="Qu J."/>
            <person name="Song X.-Z."/>
            <person name="Zhang L."/>
            <person name="Thornton R."/>
            <person name="Coyle M."/>
            <person name="Francisco L."/>
            <person name="Jackson L."/>
            <person name="Javaid M."/>
            <person name="Korchina V."/>
            <person name="Kovar C."/>
            <person name="Mata R."/>
            <person name="Mathew T."/>
            <person name="Ngo R."/>
            <person name="Nguyen L."/>
            <person name="Nguyen N."/>
            <person name="Okwuonu G."/>
            <person name="Ongeri F."/>
            <person name="Pham C."/>
            <person name="Simmons D."/>
            <person name="Wilczek-Boney K."/>
            <person name="Hale W."/>
            <person name="Jakkamsetti A."/>
            <person name="Pham P."/>
            <person name="Ruth R."/>
            <person name="San Lucas F."/>
            <person name="Warren J."/>
            <person name="Zhang J."/>
            <person name="Zhao Z."/>
            <person name="Zhou C."/>
            <person name="Zhu D."/>
            <person name="Lee S."/>
            <person name="Bess C."/>
            <person name="Blankenburg K."/>
            <person name="Forbes L."/>
            <person name="Fu Q."/>
            <person name="Gubbala S."/>
            <person name="Hirani K."/>
            <person name="Jayaseelan J.C."/>
            <person name="Lara F."/>
            <person name="Munidasa M."/>
            <person name="Palculict T."/>
            <person name="Patil S."/>
            <person name="Pu L.-L."/>
            <person name="Saada N."/>
            <person name="Tang L."/>
            <person name="Weissenberger G."/>
            <person name="Zhu Y."/>
            <person name="Hemphill L."/>
            <person name="Shang Y."/>
            <person name="Youmans B."/>
            <person name="Ayvaz T."/>
            <person name="Ross M."/>
            <person name="Santibanez J."/>
            <person name="Aqrawi P."/>
            <person name="Gross S."/>
            <person name="Joshi V."/>
            <person name="Fowler G."/>
            <person name="Nazareth L."/>
            <person name="Reid J."/>
            <person name="Worley K."/>
            <person name="Petrosino J."/>
            <person name="Highlander S."/>
            <person name="Gibbs R."/>
        </authorList>
    </citation>
    <scope>NUCLEOTIDE SEQUENCE [LARGE SCALE GENOMIC DNA]</scope>
    <source>
        <strain evidence="1 2">ATCC 51333</strain>
    </source>
</reference>
<comment type="caution">
    <text evidence="1">The sequence shown here is derived from an EMBL/GenBank/DDBJ whole genome shotgun (WGS) entry which is preliminary data.</text>
</comment>